<evidence type="ECO:0000313" key="2">
    <source>
        <dbReference type="Proteomes" id="UP000263014"/>
    </source>
</evidence>
<proteinExistence type="predicted"/>
<dbReference type="Proteomes" id="UP000263014">
    <property type="component" value="Unassembled WGS sequence"/>
</dbReference>
<comment type="caution">
    <text evidence="1">The sequence shown here is derived from an EMBL/GenBank/DDBJ whole genome shotgun (WGS) entry which is preliminary data.</text>
</comment>
<accession>A0A374P761</accession>
<protein>
    <submittedName>
        <fullName evidence="1">Uncharacterized protein</fullName>
    </submittedName>
</protein>
<reference evidence="1 2" key="1">
    <citation type="submission" date="2018-08" db="EMBL/GenBank/DDBJ databases">
        <title>A genome reference for cultivated species of the human gut microbiota.</title>
        <authorList>
            <person name="Zou Y."/>
            <person name="Xue W."/>
            <person name="Luo G."/>
        </authorList>
    </citation>
    <scope>NUCLEOTIDE SEQUENCE [LARGE SCALE GENOMIC DNA]</scope>
    <source>
        <strain evidence="1 2">TM09-12</strain>
    </source>
</reference>
<name>A0A374P761_9FIRM</name>
<sequence length="97" mass="11639">MTLKKNKSPYVEFYDGKLLKEACDLALNEGLMLKNGLYHYSIPIKETFLPNFPKEYDALVIEDINNTWVLSRNKIIDRFIRKSRLLYNEKYICYVFY</sequence>
<gene>
    <name evidence="1" type="ORF">DXD79_11760</name>
</gene>
<dbReference type="AlphaFoldDB" id="A0A374P761"/>
<organism evidence="1 2">
    <name type="scientific">Hungatella hathewayi</name>
    <dbReference type="NCBI Taxonomy" id="154046"/>
    <lineage>
        <taxon>Bacteria</taxon>
        <taxon>Bacillati</taxon>
        <taxon>Bacillota</taxon>
        <taxon>Clostridia</taxon>
        <taxon>Lachnospirales</taxon>
        <taxon>Lachnospiraceae</taxon>
        <taxon>Hungatella</taxon>
    </lineage>
</organism>
<evidence type="ECO:0000313" key="1">
    <source>
        <dbReference type="EMBL" id="RGJ04604.1"/>
    </source>
</evidence>
<dbReference type="EMBL" id="QSON01000005">
    <property type="protein sequence ID" value="RGJ04604.1"/>
    <property type="molecule type" value="Genomic_DNA"/>
</dbReference>